<feature type="binding site" evidence="6">
    <location>
        <position position="213"/>
    </location>
    <ligand>
        <name>substrate</name>
    </ligand>
</feature>
<feature type="binding site" evidence="6">
    <location>
        <begin position="234"/>
        <end position="235"/>
    </location>
    <ligand>
        <name>substrate</name>
    </ligand>
</feature>
<dbReference type="UniPathway" id="UPA00138"/>
<dbReference type="EC" id="5.3.1.1" evidence="6 7"/>
<evidence type="ECO:0000256" key="3">
    <source>
        <dbReference type="ARBA" id="ARBA00022490"/>
    </source>
</evidence>
<dbReference type="PROSITE" id="PS00171">
    <property type="entry name" value="TIM_1"/>
    <property type="match status" value="1"/>
</dbReference>
<dbReference type="GO" id="GO:0046166">
    <property type="term" value="P:glyceraldehyde-3-phosphate biosynthetic process"/>
    <property type="evidence" value="ECO:0007669"/>
    <property type="project" value="TreeGrafter"/>
</dbReference>
<name>A0A2M6W602_9BACT</name>
<dbReference type="InterPro" id="IPR035990">
    <property type="entry name" value="TIM_sf"/>
</dbReference>
<dbReference type="AlphaFoldDB" id="A0A2M6W602"/>
<dbReference type="PANTHER" id="PTHR21139">
    <property type="entry name" value="TRIOSEPHOSPHATE ISOMERASE"/>
    <property type="match status" value="1"/>
</dbReference>
<keyword evidence="4 6" id="KW-0324">Glycolysis</keyword>
<dbReference type="InterPro" id="IPR013785">
    <property type="entry name" value="Aldolase_TIM"/>
</dbReference>
<dbReference type="InterPro" id="IPR022896">
    <property type="entry name" value="TrioseP_Isoase_bac/euk"/>
</dbReference>
<dbReference type="NCBIfam" id="TIGR00419">
    <property type="entry name" value="tim"/>
    <property type="match status" value="1"/>
</dbReference>
<evidence type="ECO:0000256" key="1">
    <source>
        <dbReference type="ARBA" id="ARBA00007422"/>
    </source>
</evidence>
<feature type="active site" description="Proton acceptor" evidence="6">
    <location>
        <position position="170"/>
    </location>
</feature>
<comment type="subcellular location">
    <subcellularLocation>
        <location evidence="6 7">Cytoplasm</location>
    </subcellularLocation>
</comment>
<accession>A0A2M6W602</accession>
<dbReference type="Proteomes" id="UP000231426">
    <property type="component" value="Unassembled WGS sequence"/>
</dbReference>
<evidence type="ECO:0000256" key="5">
    <source>
        <dbReference type="ARBA" id="ARBA00023235"/>
    </source>
</evidence>
<feature type="binding site" evidence="6">
    <location>
        <begin position="11"/>
        <end position="13"/>
    </location>
    <ligand>
        <name>substrate</name>
    </ligand>
</feature>
<dbReference type="Pfam" id="PF00121">
    <property type="entry name" value="TIM"/>
    <property type="match status" value="1"/>
</dbReference>
<dbReference type="UniPathway" id="UPA00109">
    <property type="reaction ID" value="UER00189"/>
</dbReference>
<proteinExistence type="inferred from homology"/>
<feature type="binding site" evidence="6">
    <location>
        <position position="176"/>
    </location>
    <ligand>
        <name>substrate</name>
    </ligand>
</feature>
<evidence type="ECO:0000256" key="6">
    <source>
        <dbReference type="HAMAP-Rule" id="MF_00147"/>
    </source>
</evidence>
<comment type="similarity">
    <text evidence="1 6 7">Belongs to the triosephosphate isomerase family.</text>
</comment>
<dbReference type="CDD" id="cd00311">
    <property type="entry name" value="TIM"/>
    <property type="match status" value="1"/>
</dbReference>
<evidence type="ECO:0000256" key="2">
    <source>
        <dbReference type="ARBA" id="ARBA00022432"/>
    </source>
</evidence>
<feature type="active site" description="Electrophile" evidence="6">
    <location>
        <position position="98"/>
    </location>
</feature>
<comment type="function">
    <text evidence="6">Involved in the gluconeogenesis. Catalyzes stereospecifically the conversion of dihydroxyacetone phosphate (DHAP) to D-glyceraldehyde-3-phosphate (G3P).</text>
</comment>
<evidence type="ECO:0000256" key="4">
    <source>
        <dbReference type="ARBA" id="ARBA00023152"/>
    </source>
</evidence>
<dbReference type="HAMAP" id="MF_00147_B">
    <property type="entry name" value="TIM_B"/>
    <property type="match status" value="1"/>
</dbReference>
<evidence type="ECO:0000313" key="9">
    <source>
        <dbReference type="Proteomes" id="UP000231426"/>
    </source>
</evidence>
<sequence>MKKKQIYIFANWKMYLDYDESNIFANRFSNVVKEISKEINVVVFPEALSLYTVGQVLGDVGVGVGAQNVYWLDKGGYTGEISAKMYKDAGCKYSLVGHSERRHIFNETNQEVRKKLEAILSKKMIPVLCVGETAKERKTGKADKIIEIQLRSALSGLTLNAKKEIIIAYEPVWAIGTGQACDADEAERMHALIAKIVKKMAIKANFKILYGGSVDSGNVSAYLIKKTINGVLVGGASAKFESWYKILKTAEKLNKK</sequence>
<dbReference type="GO" id="GO:0019563">
    <property type="term" value="P:glycerol catabolic process"/>
    <property type="evidence" value="ECO:0007669"/>
    <property type="project" value="TreeGrafter"/>
</dbReference>
<dbReference type="GO" id="GO:0006094">
    <property type="term" value="P:gluconeogenesis"/>
    <property type="evidence" value="ECO:0007669"/>
    <property type="project" value="UniProtKB-UniRule"/>
</dbReference>
<gene>
    <name evidence="6" type="primary">tpiA</name>
    <name evidence="8" type="ORF">COU29_02990</name>
</gene>
<comment type="caution">
    <text evidence="8">The sequence shown here is derived from an EMBL/GenBank/DDBJ whole genome shotgun (WGS) entry which is preliminary data.</text>
</comment>
<comment type="catalytic activity">
    <reaction evidence="6 7">
        <text>D-glyceraldehyde 3-phosphate = dihydroxyacetone phosphate</text>
        <dbReference type="Rhea" id="RHEA:18585"/>
        <dbReference type="ChEBI" id="CHEBI:57642"/>
        <dbReference type="ChEBI" id="CHEBI:59776"/>
        <dbReference type="EC" id="5.3.1.1"/>
    </reaction>
</comment>
<evidence type="ECO:0000313" key="8">
    <source>
        <dbReference type="EMBL" id="PIT88212.1"/>
    </source>
</evidence>
<dbReference type="InterPro" id="IPR020861">
    <property type="entry name" value="Triosephosphate_isomerase_AS"/>
</dbReference>
<organism evidence="8 9">
    <name type="scientific">Candidatus Magasanikbacteria bacterium CG10_big_fil_rev_8_21_14_0_10_36_32</name>
    <dbReference type="NCBI Taxonomy" id="1974646"/>
    <lineage>
        <taxon>Bacteria</taxon>
        <taxon>Candidatus Magasanikiibacteriota</taxon>
    </lineage>
</organism>
<dbReference type="Gene3D" id="3.20.20.70">
    <property type="entry name" value="Aldolase class I"/>
    <property type="match status" value="1"/>
</dbReference>
<comment type="pathway">
    <text evidence="6 7">Carbohydrate degradation; glycolysis; D-glyceraldehyde 3-phosphate from glycerone phosphate: step 1/1.</text>
</comment>
<keyword evidence="2 6" id="KW-0312">Gluconeogenesis</keyword>
<comment type="subunit">
    <text evidence="6 7">Homodimer.</text>
</comment>
<dbReference type="GO" id="GO:0005829">
    <property type="term" value="C:cytosol"/>
    <property type="evidence" value="ECO:0007669"/>
    <property type="project" value="TreeGrafter"/>
</dbReference>
<evidence type="ECO:0000256" key="7">
    <source>
        <dbReference type="RuleBase" id="RU363013"/>
    </source>
</evidence>
<reference evidence="9" key="1">
    <citation type="submission" date="2017-09" db="EMBL/GenBank/DDBJ databases">
        <title>Depth-based differentiation of microbial function through sediment-hosted aquifers and enrichment of novel symbionts in the deep terrestrial subsurface.</title>
        <authorList>
            <person name="Probst A.J."/>
            <person name="Ladd B."/>
            <person name="Jarett J.K."/>
            <person name="Geller-Mcgrath D.E."/>
            <person name="Sieber C.M.K."/>
            <person name="Emerson J.B."/>
            <person name="Anantharaman K."/>
            <person name="Thomas B.C."/>
            <person name="Malmstrom R."/>
            <person name="Stieglmeier M."/>
            <person name="Klingl A."/>
            <person name="Woyke T."/>
            <person name="Ryan C.M."/>
            <person name="Banfield J.F."/>
        </authorList>
    </citation>
    <scope>NUCLEOTIDE SEQUENCE [LARGE SCALE GENOMIC DNA]</scope>
</reference>
<dbReference type="InterPro" id="IPR000652">
    <property type="entry name" value="Triosephosphate_isomerase"/>
</dbReference>
<dbReference type="SUPFAM" id="SSF51351">
    <property type="entry name" value="Triosephosphate isomerase (TIM)"/>
    <property type="match status" value="1"/>
</dbReference>
<protein>
    <recommendedName>
        <fullName evidence="6 7">Triosephosphate isomerase</fullName>
        <shortName evidence="6">TIM</shortName>
        <shortName evidence="6">TPI</shortName>
        <ecNumber evidence="6 7">5.3.1.1</ecNumber>
    </recommendedName>
    <alternativeName>
        <fullName evidence="6">Triose-phosphate isomerase</fullName>
    </alternativeName>
</protein>
<comment type="pathway">
    <text evidence="6 7">Carbohydrate biosynthesis; gluconeogenesis.</text>
</comment>
<dbReference type="GO" id="GO:0004807">
    <property type="term" value="F:triose-phosphate isomerase activity"/>
    <property type="evidence" value="ECO:0007669"/>
    <property type="project" value="UniProtKB-UniRule"/>
</dbReference>
<keyword evidence="5 6" id="KW-0413">Isomerase</keyword>
<dbReference type="EMBL" id="PFBV01000004">
    <property type="protein sequence ID" value="PIT88212.1"/>
    <property type="molecule type" value="Genomic_DNA"/>
</dbReference>
<dbReference type="GO" id="GO:0006096">
    <property type="term" value="P:glycolytic process"/>
    <property type="evidence" value="ECO:0007669"/>
    <property type="project" value="UniProtKB-UniRule"/>
</dbReference>
<dbReference type="PANTHER" id="PTHR21139:SF42">
    <property type="entry name" value="TRIOSEPHOSPHATE ISOMERASE"/>
    <property type="match status" value="1"/>
</dbReference>
<dbReference type="PROSITE" id="PS51440">
    <property type="entry name" value="TIM_2"/>
    <property type="match status" value="1"/>
</dbReference>
<keyword evidence="3 6" id="KW-0963">Cytoplasm</keyword>